<evidence type="ECO:0000313" key="2">
    <source>
        <dbReference type="Proteomes" id="UP001628078"/>
    </source>
</evidence>
<organism evidence="1 2">
    <name type="scientific">Furfurilactobacillus curtus</name>
    <dbReference type="NCBI Taxonomy" id="1746200"/>
    <lineage>
        <taxon>Bacteria</taxon>
        <taxon>Bacillati</taxon>
        <taxon>Bacillota</taxon>
        <taxon>Bacilli</taxon>
        <taxon>Lactobacillales</taxon>
        <taxon>Lactobacillaceae</taxon>
        <taxon>Furfurilactobacillus</taxon>
    </lineage>
</organism>
<comment type="caution">
    <text evidence="1">The sequence shown here is derived from an EMBL/GenBank/DDBJ whole genome shotgun (WGS) entry which is preliminary data.</text>
</comment>
<name>A0ABQ5JP42_9LACO</name>
<protein>
    <recommendedName>
        <fullName evidence="3">Transposase</fullName>
    </recommendedName>
</protein>
<keyword evidence="2" id="KW-1185">Reference proteome</keyword>
<reference evidence="1 2" key="1">
    <citation type="submission" date="2022-03" db="EMBL/GenBank/DDBJ databases">
        <title>Draft genome sequence of Furfurilactobacillus curtus JCM 31185.</title>
        <authorList>
            <person name="Suzuki S."/>
            <person name="Endo A."/>
            <person name="Kajikawa A."/>
        </authorList>
    </citation>
    <scope>NUCLEOTIDE SEQUENCE [LARGE SCALE GENOMIC DNA]</scope>
    <source>
        <strain evidence="1 2">JCM 31185</strain>
    </source>
</reference>
<evidence type="ECO:0008006" key="3">
    <source>
        <dbReference type="Google" id="ProtNLM"/>
    </source>
</evidence>
<evidence type="ECO:0000313" key="1">
    <source>
        <dbReference type="EMBL" id="GKT06336.1"/>
    </source>
</evidence>
<dbReference type="Proteomes" id="UP001628078">
    <property type="component" value="Unassembled WGS sequence"/>
</dbReference>
<gene>
    <name evidence="1" type="ORF">JCM31185_16230</name>
</gene>
<sequence length="51" mass="5716">MENRLISLSTFGETVSSLINGMLHCLSELNRIKSNIRYAFGKVYPIASRAL</sequence>
<proteinExistence type="predicted"/>
<accession>A0ABQ5JP42</accession>
<dbReference type="EMBL" id="BQXO01000005">
    <property type="protein sequence ID" value="GKT06336.1"/>
    <property type="molecule type" value="Genomic_DNA"/>
</dbReference>